<dbReference type="GeneID" id="54485788"/>
<dbReference type="EMBL" id="ML996581">
    <property type="protein sequence ID" value="KAF2754206.1"/>
    <property type="molecule type" value="Genomic_DNA"/>
</dbReference>
<evidence type="ECO:0000256" key="3">
    <source>
        <dbReference type="ARBA" id="ARBA00025724"/>
    </source>
</evidence>
<dbReference type="InterPro" id="IPR038324">
    <property type="entry name" value="Rpb4/RPC9_sf"/>
</dbReference>
<reference evidence="6" key="1">
    <citation type="journal article" date="2020" name="Stud. Mycol.">
        <title>101 Dothideomycetes genomes: a test case for predicting lifestyles and emergence of pathogens.</title>
        <authorList>
            <person name="Haridas S."/>
            <person name="Albert R."/>
            <person name="Binder M."/>
            <person name="Bloem J."/>
            <person name="Labutti K."/>
            <person name="Salamov A."/>
            <person name="Andreopoulos B."/>
            <person name="Baker S."/>
            <person name="Barry K."/>
            <person name="Bills G."/>
            <person name="Bluhm B."/>
            <person name="Cannon C."/>
            <person name="Castanera R."/>
            <person name="Culley D."/>
            <person name="Daum C."/>
            <person name="Ezra D."/>
            <person name="Gonzalez J."/>
            <person name="Henrissat B."/>
            <person name="Kuo A."/>
            <person name="Liang C."/>
            <person name="Lipzen A."/>
            <person name="Lutzoni F."/>
            <person name="Magnuson J."/>
            <person name="Mondo S."/>
            <person name="Nolan M."/>
            <person name="Ohm R."/>
            <person name="Pangilinan J."/>
            <person name="Park H.-J."/>
            <person name="Ramirez L."/>
            <person name="Alfaro M."/>
            <person name="Sun H."/>
            <person name="Tritt A."/>
            <person name="Yoshinaga Y."/>
            <person name="Zwiers L.-H."/>
            <person name="Turgeon B."/>
            <person name="Goodwin S."/>
            <person name="Spatafora J."/>
            <person name="Crous P."/>
            <person name="Grigoriev I."/>
        </authorList>
    </citation>
    <scope>NUCLEOTIDE SEQUENCE</scope>
    <source>
        <strain evidence="6">CBS 121739</strain>
    </source>
</reference>
<dbReference type="InterPro" id="IPR010997">
    <property type="entry name" value="HRDC-like_sf"/>
</dbReference>
<dbReference type="AlphaFoldDB" id="A0A6A6VWN9"/>
<dbReference type="OrthoDB" id="2186918at2759"/>
<sequence>MNSPPSDNDNDDLGPAREPTPQARPPPREKTQIPKQVARVKERPSGDEEVGSSLKLGEFQGVHSLSVSEARILVNAVFKDRKQRRPNWNWDKENITKMVDYLEEFSRFKQTEANESLERVLDQRRELEYFERSQLANLCPESADEAKTLIPSITNKISDDDLQELLNEIGKLRQFAE</sequence>
<dbReference type="RefSeq" id="XP_033596657.1">
    <property type="nucleotide sequence ID" value="XM_033744734.1"/>
</dbReference>
<feature type="domain" description="RNA polymerase Rpb4/RPC9 core" evidence="5">
    <location>
        <begin position="57"/>
        <end position="176"/>
    </location>
</feature>
<comment type="subcellular location">
    <subcellularLocation>
        <location evidence="1">Nucleus</location>
    </subcellularLocation>
</comment>
<dbReference type="GO" id="GO:0006352">
    <property type="term" value="P:DNA-templated transcription initiation"/>
    <property type="evidence" value="ECO:0007669"/>
    <property type="project" value="InterPro"/>
</dbReference>
<dbReference type="InterPro" id="IPR006590">
    <property type="entry name" value="RNA_pol_Rpb4/RPC9_core"/>
</dbReference>
<dbReference type="GO" id="GO:0030880">
    <property type="term" value="C:RNA polymerase complex"/>
    <property type="evidence" value="ECO:0007669"/>
    <property type="project" value="InterPro"/>
</dbReference>
<evidence type="ECO:0000256" key="1">
    <source>
        <dbReference type="ARBA" id="ARBA00004123"/>
    </source>
</evidence>
<evidence type="ECO:0000313" key="6">
    <source>
        <dbReference type="EMBL" id="KAF2754206.1"/>
    </source>
</evidence>
<dbReference type="PANTHER" id="PTHR21297">
    <property type="entry name" value="DNA-DIRECTED RNA POLYMERASE II"/>
    <property type="match status" value="1"/>
</dbReference>
<dbReference type="GO" id="GO:0000166">
    <property type="term" value="F:nucleotide binding"/>
    <property type="evidence" value="ECO:0007669"/>
    <property type="project" value="InterPro"/>
</dbReference>
<evidence type="ECO:0000256" key="4">
    <source>
        <dbReference type="SAM" id="MobiDB-lite"/>
    </source>
</evidence>
<keyword evidence="2" id="KW-0539">Nucleus</keyword>
<dbReference type="SUPFAM" id="SSF47819">
    <property type="entry name" value="HRDC-like"/>
    <property type="match status" value="1"/>
</dbReference>
<evidence type="ECO:0000256" key="2">
    <source>
        <dbReference type="ARBA" id="ARBA00023242"/>
    </source>
</evidence>
<dbReference type="Gene3D" id="1.20.1250.40">
    <property type="match status" value="1"/>
</dbReference>
<dbReference type="Proteomes" id="UP000799437">
    <property type="component" value="Unassembled WGS sequence"/>
</dbReference>
<proteinExistence type="inferred from homology"/>
<protein>
    <recommendedName>
        <fullName evidence="5">RNA polymerase Rpb4/RPC9 core domain-containing protein</fullName>
    </recommendedName>
</protein>
<evidence type="ECO:0000313" key="7">
    <source>
        <dbReference type="Proteomes" id="UP000799437"/>
    </source>
</evidence>
<accession>A0A6A6VWN9</accession>
<comment type="similarity">
    <text evidence="3">Belongs to the eukaryotic RPB4 RNA polymerase subunit family.</text>
</comment>
<organism evidence="6 7">
    <name type="scientific">Pseudovirgaria hyperparasitica</name>
    <dbReference type="NCBI Taxonomy" id="470096"/>
    <lineage>
        <taxon>Eukaryota</taxon>
        <taxon>Fungi</taxon>
        <taxon>Dikarya</taxon>
        <taxon>Ascomycota</taxon>
        <taxon>Pezizomycotina</taxon>
        <taxon>Dothideomycetes</taxon>
        <taxon>Dothideomycetes incertae sedis</taxon>
        <taxon>Acrospermales</taxon>
        <taxon>Acrospermaceae</taxon>
        <taxon>Pseudovirgaria</taxon>
    </lineage>
</organism>
<keyword evidence="7" id="KW-1185">Reference proteome</keyword>
<evidence type="ECO:0000259" key="5">
    <source>
        <dbReference type="SMART" id="SM00657"/>
    </source>
</evidence>
<name>A0A6A6VWN9_9PEZI</name>
<dbReference type="SMART" id="SM00657">
    <property type="entry name" value="RPOL4c"/>
    <property type="match status" value="1"/>
</dbReference>
<dbReference type="InterPro" id="IPR005574">
    <property type="entry name" value="Rpb4/RPC9"/>
</dbReference>
<dbReference type="InterPro" id="IPR045222">
    <property type="entry name" value="Rpb4-like"/>
</dbReference>
<dbReference type="GO" id="GO:0005634">
    <property type="term" value="C:nucleus"/>
    <property type="evidence" value="ECO:0007669"/>
    <property type="project" value="UniProtKB-SubCell"/>
</dbReference>
<gene>
    <name evidence="6" type="ORF">EJ05DRAFT_479738</name>
</gene>
<feature type="region of interest" description="Disordered" evidence="4">
    <location>
        <begin position="1"/>
        <end position="54"/>
    </location>
</feature>
<dbReference type="Pfam" id="PF03874">
    <property type="entry name" value="RNA_pol_Rpb4"/>
    <property type="match status" value="1"/>
</dbReference>